<accession>A0AAU9C8M5</accession>
<evidence type="ECO:0000256" key="6">
    <source>
        <dbReference type="ARBA" id="ARBA00023136"/>
    </source>
</evidence>
<feature type="transmembrane region" description="Helical" evidence="7">
    <location>
        <begin position="111"/>
        <end position="132"/>
    </location>
</feature>
<keyword evidence="3 7" id="KW-0812">Transmembrane</keyword>
<proteinExistence type="inferred from homology"/>
<name>A0AAU9C8M5_9BACT</name>
<dbReference type="AlphaFoldDB" id="A0AAU9C8M5"/>
<evidence type="ECO:0000313" key="9">
    <source>
        <dbReference type="EMBL" id="BDD08481.1"/>
    </source>
</evidence>
<keyword evidence="5 7" id="KW-1133">Transmembrane helix</keyword>
<evidence type="ECO:0000256" key="7">
    <source>
        <dbReference type="SAM" id="Phobius"/>
    </source>
</evidence>
<evidence type="ECO:0000256" key="5">
    <source>
        <dbReference type="ARBA" id="ARBA00022989"/>
    </source>
</evidence>
<dbReference type="Gene3D" id="1.20.1540.10">
    <property type="entry name" value="Rhomboid-like"/>
    <property type="match status" value="1"/>
</dbReference>
<gene>
    <name evidence="9" type="ORF">FUAX_09130</name>
</gene>
<protein>
    <submittedName>
        <fullName evidence="9">Rhomboid family intramembrane serine protease</fullName>
    </submittedName>
</protein>
<dbReference type="InterPro" id="IPR022764">
    <property type="entry name" value="Peptidase_S54_rhomboid_dom"/>
</dbReference>
<dbReference type="GO" id="GO:0006508">
    <property type="term" value="P:proteolysis"/>
    <property type="evidence" value="ECO:0007669"/>
    <property type="project" value="UniProtKB-KW"/>
</dbReference>
<reference evidence="9 10" key="1">
    <citation type="submission" date="2021-12" db="EMBL/GenBank/DDBJ databases">
        <title>Genome sequencing of bacteria with rrn-lacking chromosome and rrn-plasmid.</title>
        <authorList>
            <person name="Anda M."/>
            <person name="Iwasaki W."/>
        </authorList>
    </citation>
    <scope>NUCLEOTIDE SEQUENCE [LARGE SCALE GENOMIC DNA]</scope>
    <source>
        <strain evidence="9 10">DSM 100852</strain>
    </source>
</reference>
<feature type="transmembrane region" description="Helical" evidence="7">
    <location>
        <begin position="139"/>
        <end position="162"/>
    </location>
</feature>
<comment type="similarity">
    <text evidence="2">Belongs to the peptidase S54 family.</text>
</comment>
<dbReference type="KEGG" id="fax:FUAX_09130"/>
<dbReference type="GO" id="GO:0016020">
    <property type="term" value="C:membrane"/>
    <property type="evidence" value="ECO:0007669"/>
    <property type="project" value="UniProtKB-SubCell"/>
</dbReference>
<feature type="domain" description="Peptidase S54 rhomboid" evidence="8">
    <location>
        <begin position="39"/>
        <end position="190"/>
    </location>
</feature>
<keyword evidence="9" id="KW-0645">Protease</keyword>
<dbReference type="EMBL" id="AP025314">
    <property type="protein sequence ID" value="BDD08481.1"/>
    <property type="molecule type" value="Genomic_DNA"/>
</dbReference>
<evidence type="ECO:0000313" key="10">
    <source>
        <dbReference type="Proteomes" id="UP001348817"/>
    </source>
</evidence>
<keyword evidence="4" id="KW-0378">Hydrolase</keyword>
<keyword evidence="6 7" id="KW-0472">Membrane</keyword>
<sequence length="205" mass="23493">MSITVILIIITVATSFLAWNKPEYMYKWIMNPYQIWHRNQWHRMLTSGFIHGDQMHLLFNMFTFYFFGRFAENILQHTYGSSTGTILFLCLYLGGIIFADIPTLYKHKDNARYNALGASGGVSSVLFTFVLVQPFGEICLYGFLCLPAVAWGAVYLAYTYYAGKRNADNVNHDAHLWGAVFGILFTIFVIPGSLERFFSQLLSIF</sequence>
<dbReference type="GO" id="GO:0004252">
    <property type="term" value="F:serine-type endopeptidase activity"/>
    <property type="evidence" value="ECO:0007669"/>
    <property type="project" value="InterPro"/>
</dbReference>
<feature type="transmembrane region" description="Helical" evidence="7">
    <location>
        <begin position="48"/>
        <end position="67"/>
    </location>
</feature>
<evidence type="ECO:0000256" key="1">
    <source>
        <dbReference type="ARBA" id="ARBA00004141"/>
    </source>
</evidence>
<evidence type="ECO:0000256" key="3">
    <source>
        <dbReference type="ARBA" id="ARBA00022692"/>
    </source>
</evidence>
<keyword evidence="10" id="KW-1185">Reference proteome</keyword>
<dbReference type="InterPro" id="IPR050925">
    <property type="entry name" value="Rhomboid_protease_S54"/>
</dbReference>
<dbReference type="Proteomes" id="UP001348817">
    <property type="component" value="Chromosome"/>
</dbReference>
<comment type="subcellular location">
    <subcellularLocation>
        <location evidence="1">Membrane</location>
        <topology evidence="1">Multi-pass membrane protein</topology>
    </subcellularLocation>
</comment>
<evidence type="ECO:0000256" key="2">
    <source>
        <dbReference type="ARBA" id="ARBA00009045"/>
    </source>
</evidence>
<feature type="transmembrane region" description="Helical" evidence="7">
    <location>
        <begin position="174"/>
        <end position="194"/>
    </location>
</feature>
<dbReference type="SUPFAM" id="SSF144091">
    <property type="entry name" value="Rhomboid-like"/>
    <property type="match status" value="1"/>
</dbReference>
<dbReference type="PANTHER" id="PTHR43731:SF14">
    <property type="entry name" value="PRESENILIN-ASSOCIATED RHOMBOID-LIKE PROTEIN, MITOCHONDRIAL"/>
    <property type="match status" value="1"/>
</dbReference>
<dbReference type="RefSeq" id="WP_338393739.1">
    <property type="nucleotide sequence ID" value="NZ_AP025314.1"/>
</dbReference>
<feature type="transmembrane region" description="Helical" evidence="7">
    <location>
        <begin position="79"/>
        <end position="99"/>
    </location>
</feature>
<dbReference type="Pfam" id="PF01694">
    <property type="entry name" value="Rhomboid"/>
    <property type="match status" value="1"/>
</dbReference>
<evidence type="ECO:0000256" key="4">
    <source>
        <dbReference type="ARBA" id="ARBA00022801"/>
    </source>
</evidence>
<dbReference type="InterPro" id="IPR035952">
    <property type="entry name" value="Rhomboid-like_sf"/>
</dbReference>
<organism evidence="9 10">
    <name type="scientific">Fulvitalea axinellae</name>
    <dbReference type="NCBI Taxonomy" id="1182444"/>
    <lineage>
        <taxon>Bacteria</taxon>
        <taxon>Pseudomonadati</taxon>
        <taxon>Bacteroidota</taxon>
        <taxon>Cytophagia</taxon>
        <taxon>Cytophagales</taxon>
        <taxon>Persicobacteraceae</taxon>
        <taxon>Fulvitalea</taxon>
    </lineage>
</organism>
<evidence type="ECO:0000259" key="8">
    <source>
        <dbReference type="Pfam" id="PF01694"/>
    </source>
</evidence>
<dbReference type="PANTHER" id="PTHR43731">
    <property type="entry name" value="RHOMBOID PROTEASE"/>
    <property type="match status" value="1"/>
</dbReference>